<dbReference type="Proteomes" id="UP000308917">
    <property type="component" value="Unassembled WGS sequence"/>
</dbReference>
<feature type="transmembrane region" description="Helical" evidence="2">
    <location>
        <begin position="20"/>
        <end position="41"/>
    </location>
</feature>
<dbReference type="AlphaFoldDB" id="A0A4S8FEL9"/>
<evidence type="ECO:0000313" key="4">
    <source>
        <dbReference type="Proteomes" id="UP000308917"/>
    </source>
</evidence>
<comment type="caution">
    <text evidence="3">The sequence shown here is derived from an EMBL/GenBank/DDBJ whole genome shotgun (WGS) entry which is preliminary data.</text>
</comment>
<feature type="transmembrane region" description="Helical" evidence="2">
    <location>
        <begin position="191"/>
        <end position="217"/>
    </location>
</feature>
<reference evidence="3 4" key="1">
    <citation type="journal article" date="2015" name="Antonie Van Leeuwenhoek">
        <title>Lampropedia puyangensis sp. nov., isolated from symptomatic bark of Populus ? euramericana canker and emended description of Lampropedia hyalina (Ehrenberg 1832) Lee et al. 2004.</title>
        <authorList>
            <person name="Li Y."/>
            <person name="Wang T."/>
            <person name="Piao C.G."/>
            <person name="Wang L.F."/>
            <person name="Tian G.Z."/>
            <person name="Zhu T.H."/>
            <person name="Guo M.W."/>
        </authorList>
    </citation>
    <scope>NUCLEOTIDE SEQUENCE [LARGE SCALE GENOMIC DNA]</scope>
    <source>
        <strain evidence="3 4">2-bin</strain>
    </source>
</reference>
<feature type="transmembrane region" description="Helical" evidence="2">
    <location>
        <begin position="149"/>
        <end position="170"/>
    </location>
</feature>
<name>A0A4S8FEL9_9BURK</name>
<feature type="transmembrane region" description="Helical" evidence="2">
    <location>
        <begin position="503"/>
        <end position="527"/>
    </location>
</feature>
<organism evidence="3 4">
    <name type="scientific">Lampropedia puyangensis</name>
    <dbReference type="NCBI Taxonomy" id="1330072"/>
    <lineage>
        <taxon>Bacteria</taxon>
        <taxon>Pseudomonadati</taxon>
        <taxon>Pseudomonadota</taxon>
        <taxon>Betaproteobacteria</taxon>
        <taxon>Burkholderiales</taxon>
        <taxon>Comamonadaceae</taxon>
        <taxon>Lampropedia</taxon>
    </lineage>
</organism>
<dbReference type="OrthoDB" id="9776609at2"/>
<accession>A0A4S8FEL9</accession>
<dbReference type="EMBL" id="STFG01000001">
    <property type="protein sequence ID" value="THU05114.1"/>
    <property type="molecule type" value="Genomic_DNA"/>
</dbReference>
<evidence type="ECO:0000256" key="2">
    <source>
        <dbReference type="SAM" id="Phobius"/>
    </source>
</evidence>
<protein>
    <submittedName>
        <fullName evidence="3">PepSY domain-containing protein</fullName>
    </submittedName>
</protein>
<evidence type="ECO:0000256" key="1">
    <source>
        <dbReference type="SAM" id="MobiDB-lite"/>
    </source>
</evidence>
<dbReference type="PANTHER" id="PTHR34219:SF4">
    <property type="entry name" value="PEPSY DOMAIN-CONTAINING PROTEIN"/>
    <property type="match status" value="1"/>
</dbReference>
<feature type="transmembrane region" description="Helical" evidence="2">
    <location>
        <begin position="410"/>
        <end position="429"/>
    </location>
</feature>
<feature type="transmembrane region" description="Helical" evidence="2">
    <location>
        <begin position="367"/>
        <end position="389"/>
    </location>
</feature>
<keyword evidence="2" id="KW-1133">Transmembrane helix</keyword>
<feature type="transmembrane region" description="Helical" evidence="2">
    <location>
        <begin position="441"/>
        <end position="461"/>
    </location>
</feature>
<keyword evidence="4" id="KW-1185">Reference proteome</keyword>
<dbReference type="RefSeq" id="WP_136571826.1">
    <property type="nucleotide sequence ID" value="NZ_STFG01000001.1"/>
</dbReference>
<gene>
    <name evidence="3" type="ORF">E9531_00750</name>
</gene>
<keyword evidence="2" id="KW-0812">Transmembrane</keyword>
<dbReference type="PANTHER" id="PTHR34219">
    <property type="entry name" value="IRON-REGULATED INNER MEMBRANE PROTEIN-RELATED"/>
    <property type="match status" value="1"/>
</dbReference>
<sequence length="582" mass="63738">MRVDNKPEGLRQSMSWLHTWSSLLLGWLLYAIFFTGTLSYFRNEIDDWMRPELHQSIAPADATHTAAVALQTMQLLAPNAESWTISLPNARQITTDVTWRQQGAAAGRAGIQSAQLDASTGDVIDSRNTRGASFLYRFHFELYGMPRIWARWLVGIATMAMFVAIISGVITHKKIFSDFFTFRPRKGQRSWLDAHNATAVLALPFHIMITFSGLLLFANMLMPWPTDAAYRGDRTAYFSELRGGANGGGNGSAINPSSTSPATVTTSATSISVLQPLLAMASAQWPEHGVGRITIQNPGQSHAAIELREGGGTRLSDRGTTRSLRFDAATGTALPTNTPTEPSWLRATHNSLVAPHLGRFAAPTLRWLLFLSGVAGTVMVATGLVLWVVKRLPERKKLGHTPRGHRLVEVLNIGAIAGLSIATASYFWLNRLLPATWTERANWEVHGFLIVWLTCLLHPLLRPHRRAWQEQLALATGLFALLPIVNALTGGAALWHSLPQRQWSIAGFDLMMLALAAIHACALWWLMRPQIAKQPSKAKPRATSKKTALATAPEPTGPTPTPQALALTSEPLLPAISNKPVV</sequence>
<keyword evidence="2" id="KW-0472">Membrane</keyword>
<feature type="region of interest" description="Disordered" evidence="1">
    <location>
        <begin position="536"/>
        <end position="565"/>
    </location>
</feature>
<dbReference type="Pfam" id="PF03929">
    <property type="entry name" value="PepSY_TM"/>
    <property type="match status" value="1"/>
</dbReference>
<dbReference type="InterPro" id="IPR005625">
    <property type="entry name" value="PepSY-ass_TM"/>
</dbReference>
<feature type="transmembrane region" description="Helical" evidence="2">
    <location>
        <begin position="473"/>
        <end position="497"/>
    </location>
</feature>
<evidence type="ECO:0000313" key="3">
    <source>
        <dbReference type="EMBL" id="THU05114.1"/>
    </source>
</evidence>
<proteinExistence type="predicted"/>